<protein>
    <submittedName>
        <fullName evidence="6">Iron-sulfur cluster-binding protein</fullName>
    </submittedName>
</protein>
<dbReference type="Pfam" id="PF13187">
    <property type="entry name" value="Fer4_9"/>
    <property type="match status" value="1"/>
</dbReference>
<dbReference type="PANTHER" id="PTHR43687">
    <property type="entry name" value="ADENYLYLSULFATE REDUCTASE, BETA SUBUNIT"/>
    <property type="match status" value="1"/>
</dbReference>
<keyword evidence="4" id="KW-0411">Iron-sulfur</keyword>
<organism evidence="6">
    <name type="scientific">hydrothermal vent metagenome</name>
    <dbReference type="NCBI Taxonomy" id="652676"/>
    <lineage>
        <taxon>unclassified sequences</taxon>
        <taxon>metagenomes</taxon>
        <taxon>ecological metagenomes</taxon>
    </lineage>
</organism>
<dbReference type="PANTHER" id="PTHR43687:SF4">
    <property type="entry name" value="BLR5484 PROTEIN"/>
    <property type="match status" value="1"/>
</dbReference>
<dbReference type="InterPro" id="IPR050572">
    <property type="entry name" value="Fe-S_Ferredoxin"/>
</dbReference>
<name>A0A160TVB5_9ZZZZ</name>
<evidence type="ECO:0000256" key="4">
    <source>
        <dbReference type="ARBA" id="ARBA00023014"/>
    </source>
</evidence>
<dbReference type="PROSITE" id="PS00198">
    <property type="entry name" value="4FE4S_FER_1"/>
    <property type="match status" value="2"/>
</dbReference>
<evidence type="ECO:0000313" key="6">
    <source>
        <dbReference type="EMBL" id="CUS52880.1"/>
    </source>
</evidence>
<proteinExistence type="predicted"/>
<keyword evidence="3" id="KW-0408">Iron</keyword>
<dbReference type="GO" id="GO:0046872">
    <property type="term" value="F:metal ion binding"/>
    <property type="evidence" value="ECO:0007669"/>
    <property type="project" value="UniProtKB-KW"/>
</dbReference>
<feature type="domain" description="4Fe-4S ferredoxin-type" evidence="5">
    <location>
        <begin position="466"/>
        <end position="495"/>
    </location>
</feature>
<evidence type="ECO:0000256" key="1">
    <source>
        <dbReference type="ARBA" id="ARBA00022485"/>
    </source>
</evidence>
<evidence type="ECO:0000256" key="3">
    <source>
        <dbReference type="ARBA" id="ARBA00023004"/>
    </source>
</evidence>
<sequence>MTDSDREIIDYLGFDLPGENQLAQARRTALLRGLEGSAEPTSLVSYTSAGLVLIIGPEPSALSVAESLVGSVTCFVLATDAIDNTLSTPMGYEKRQVAGQDVPIIFGKPEKILGHLGSFEVIIERDQREVELAKVMNLASGGIDVVLDLARDPLLRTELLPPGYFAPAGDSSRLDQALSDIPELAGIFEKPRYVQYNPDICAHSERGIAGCTQCIDVCPAGSLTSLAGRISVDPHLCHGMGSCAAVCPTGAMTYAYPNLARTLDSLRRLLSSFREATDLSAVLLLFDSEHAGSTVKGVVANMAADVIPWRIEEVGSTGIEVWLSAVAYGARSVVIVTTTHTPPSTRTALESQVKLAGVLLEGLGYSSNYVRLIDVEHFSDSANLAVDPSSEIRVAATYGGIDEKRVALRFAFDHLLQVGNASKDLIDLPTGSPFGTVNIDTDACTLCMACVSVCPSGALDDDKEQPRLTFLEWNCVQCGICERACPEGAISLHPRLLLNAEQRMQVRTVNEESPFLCIDCGKPFTTQSMVSKMEEKLKGHRMFQGDGLKSLHRCEDCQLKAMF</sequence>
<dbReference type="AlphaFoldDB" id="A0A160TVB5"/>
<dbReference type="SUPFAM" id="SSF54862">
    <property type="entry name" value="4Fe-4S ferredoxins"/>
    <property type="match status" value="1"/>
</dbReference>
<reference evidence="6" key="1">
    <citation type="submission" date="2015-10" db="EMBL/GenBank/DDBJ databases">
        <authorList>
            <person name="Gilbert D.G."/>
        </authorList>
    </citation>
    <scope>NUCLEOTIDE SEQUENCE</scope>
</reference>
<accession>A0A160TVB5</accession>
<dbReference type="Pfam" id="PF12800">
    <property type="entry name" value="Fer4_4"/>
    <property type="match status" value="1"/>
</dbReference>
<evidence type="ECO:0000256" key="2">
    <source>
        <dbReference type="ARBA" id="ARBA00022723"/>
    </source>
</evidence>
<dbReference type="Gene3D" id="3.30.70.20">
    <property type="match status" value="3"/>
</dbReference>
<evidence type="ECO:0000259" key="5">
    <source>
        <dbReference type="PROSITE" id="PS51379"/>
    </source>
</evidence>
<dbReference type="InterPro" id="IPR017896">
    <property type="entry name" value="4Fe4S_Fe-S-bd"/>
</dbReference>
<gene>
    <name evidence="6" type="ORF">MGWOODY_XGa1282</name>
</gene>
<keyword evidence="1" id="KW-0004">4Fe-4S</keyword>
<feature type="domain" description="4Fe-4S ferredoxin-type" evidence="5">
    <location>
        <begin position="435"/>
        <end position="464"/>
    </location>
</feature>
<dbReference type="EMBL" id="CZRL01000092">
    <property type="protein sequence ID" value="CUS52880.1"/>
    <property type="molecule type" value="Genomic_DNA"/>
</dbReference>
<dbReference type="GO" id="GO:0051539">
    <property type="term" value="F:4 iron, 4 sulfur cluster binding"/>
    <property type="evidence" value="ECO:0007669"/>
    <property type="project" value="UniProtKB-KW"/>
</dbReference>
<dbReference type="PROSITE" id="PS51379">
    <property type="entry name" value="4FE4S_FER_2"/>
    <property type="match status" value="3"/>
</dbReference>
<feature type="domain" description="4Fe-4S ferredoxin-type" evidence="5">
    <location>
        <begin position="228"/>
        <end position="257"/>
    </location>
</feature>
<dbReference type="InterPro" id="IPR017900">
    <property type="entry name" value="4Fe4S_Fe_S_CS"/>
</dbReference>
<keyword evidence="2" id="KW-0479">Metal-binding</keyword>